<gene>
    <name evidence="2" type="ORF">RYS15_20570</name>
</gene>
<dbReference type="Gene3D" id="3.30.70.1430">
    <property type="entry name" value="Multidrug efflux transporter AcrB pore domain"/>
    <property type="match status" value="2"/>
</dbReference>
<dbReference type="EMBL" id="JAWIIJ010000025">
    <property type="protein sequence ID" value="MDV2081092.1"/>
    <property type="molecule type" value="Genomic_DNA"/>
</dbReference>
<feature type="transmembrane region" description="Helical" evidence="1">
    <location>
        <begin position="385"/>
        <end position="409"/>
    </location>
</feature>
<accession>A0ABU3W4H7</accession>
<evidence type="ECO:0000313" key="2">
    <source>
        <dbReference type="EMBL" id="MDV2081092.1"/>
    </source>
</evidence>
<dbReference type="InterPro" id="IPR001036">
    <property type="entry name" value="Acrflvin-R"/>
</dbReference>
<evidence type="ECO:0000256" key="1">
    <source>
        <dbReference type="SAM" id="Phobius"/>
    </source>
</evidence>
<dbReference type="Pfam" id="PF00873">
    <property type="entry name" value="ACR_tran"/>
    <property type="match status" value="1"/>
</dbReference>
<dbReference type="Gene3D" id="3.30.70.1440">
    <property type="entry name" value="Multidrug efflux transporter AcrB pore domain"/>
    <property type="match status" value="1"/>
</dbReference>
<dbReference type="PRINTS" id="PR00702">
    <property type="entry name" value="ACRIFLAVINRP"/>
</dbReference>
<keyword evidence="3" id="KW-1185">Reference proteome</keyword>
<feature type="transmembrane region" description="Helical" evidence="1">
    <location>
        <begin position="533"/>
        <end position="551"/>
    </location>
</feature>
<dbReference type="Gene3D" id="3.30.2090.10">
    <property type="entry name" value="Multidrug efflux transporter AcrB TolC docking domain, DN and DC subdomains"/>
    <property type="match status" value="2"/>
</dbReference>
<feature type="transmembrane region" description="Helical" evidence="1">
    <location>
        <begin position="893"/>
        <end position="913"/>
    </location>
</feature>
<comment type="caution">
    <text evidence="2">The sequence shown here is derived from an EMBL/GenBank/DDBJ whole genome shotgun (WGS) entry which is preliminary data.</text>
</comment>
<evidence type="ECO:0000313" key="3">
    <source>
        <dbReference type="Proteomes" id="UP001269819"/>
    </source>
</evidence>
<keyword evidence="1" id="KW-0472">Membrane</keyword>
<proteinExistence type="predicted"/>
<dbReference type="Gene3D" id="3.30.70.1320">
    <property type="entry name" value="Multidrug efflux transporter AcrB pore domain like"/>
    <property type="match status" value="1"/>
</dbReference>
<dbReference type="PANTHER" id="PTHR32063:SF33">
    <property type="entry name" value="RND SUPERFAMILY EFFLUX PUMP PERMEASE COMPONENT"/>
    <property type="match status" value="1"/>
</dbReference>
<feature type="transmembrane region" description="Helical" evidence="1">
    <location>
        <begin position="967"/>
        <end position="984"/>
    </location>
</feature>
<dbReference type="RefSeq" id="WP_316975386.1">
    <property type="nucleotide sequence ID" value="NZ_JAWIIJ010000025.1"/>
</dbReference>
<feature type="transmembrane region" description="Helical" evidence="1">
    <location>
        <begin position="430"/>
        <end position="450"/>
    </location>
</feature>
<protein>
    <submittedName>
        <fullName evidence="2">Efflux RND transporter permease subunit</fullName>
    </submittedName>
</protein>
<reference evidence="2 3" key="1">
    <citation type="submission" date="2023-10" db="EMBL/GenBank/DDBJ databases">
        <title>Characteristics and mechanism of a salt-tolerant marine origin heterotrophic nitrifying- aerobic denitrifying bacteria Marinobacter xestospongiae HN1.</title>
        <authorList>
            <person name="Qi R."/>
        </authorList>
    </citation>
    <scope>NUCLEOTIDE SEQUENCE [LARGE SCALE GENOMIC DNA]</scope>
    <source>
        <strain evidence="2 3">HN1</strain>
    </source>
</reference>
<feature type="transmembrane region" description="Helical" evidence="1">
    <location>
        <begin position="12"/>
        <end position="30"/>
    </location>
</feature>
<dbReference type="Proteomes" id="UP001269819">
    <property type="component" value="Unassembled WGS sequence"/>
</dbReference>
<name>A0ABU3W4H7_9GAMM</name>
<dbReference type="Gene3D" id="1.20.1640.10">
    <property type="entry name" value="Multidrug efflux transporter AcrB transmembrane domain"/>
    <property type="match status" value="2"/>
</dbReference>
<feature type="transmembrane region" description="Helical" evidence="1">
    <location>
        <begin position="996"/>
        <end position="1021"/>
    </location>
</feature>
<dbReference type="SUPFAM" id="SSF82866">
    <property type="entry name" value="Multidrug efflux transporter AcrB transmembrane domain"/>
    <property type="match status" value="2"/>
</dbReference>
<sequence length="1053" mass="114592">MHALTGWFLRNPVAANLLMAFILFMGLVTLGTMRIEGFPRIEPDSIVITTEFSGAPPEQVDALVSQKIETALEGLEGVRSLSSVSEAGLSTITVRRAGGQDLDKLLDRVRLRMDGGIDLPARTKRPKIDASGFDYPALYINLYGNTDQNTLHELSKRLKQELLAEPELSRLTVWGLQERELRIEVDYQKLQRLDLSVADVMERIRASSLEFQAGSLRTRGGQIYIKAADQATYAPDYGAIAIVSGDNGDLVSLADVGVVRDGFVEGDELFRFNGQPTVGMEVLVGHRENLLRISEVTHRVVEAYRRQLPAGIEVSIWGNSADYIADRLALLTDNGLQGLLLVLLILALFLNVKLAFWVAMGIPVSVLGAIAVAGTDWVDYSLNDITTFGFIIALGILVDDAVVVGESVFEQRRLDRRHPLIATEAGVARVAVATVFGVLTTVAAFFPMLILDNPLGKVLAGFSGVVILALLFSLVESKLILPVHLAGIDLDRAPSGRVARAWGALQRFAQGGLVAVRDHLYVPVLALAVRHRYAALVLFVAVAVLVLGLTMKGQVRTVFFPEVPGQVISINLEMDPRAPFELTRNNVEQIRQAGEVVNGRLQKQYGLAVAPIRTVFEAIIGPESAQLYAELTPVSERPGVDPQRIIQQWRQQLGTLEGRTELTFSGAEEVGGGFQIKLASHDPVALASASKALRRHLESLDGVHNPRDSMVEGQRELRVRLRPAARSLGFDQQSLAVQLGYAFGGAEVQKLQRGDTELNVVVVRRSGQRNSIDDLMSSYIRSHDGQWVMLSAIAEIESVLQPTRLARENRKQVNRVYATIDRNVVAPEEVAQSVMTQLVPELRQAHPDLEVTLAGGLEEMGELQGGLKKALWLAVVLIYVLMAVPLKSYGQPFIILAIIPFGFVGAILGHLYLGLALSLLSLFGMLALAGVVVNDSLVLLSRYNDLVADGIAPAEAIQQAATSRFRAIFLTTATTVIGLVPLLSETSEQAQYLKPAAASLAFGELFSTLLMLFLVPVLIAIAQDLLARRRAAAMSHNQPELPCRPASSPPTNP</sequence>
<feature type="transmembrane region" description="Helical" evidence="1">
    <location>
        <begin position="340"/>
        <end position="373"/>
    </location>
</feature>
<organism evidence="2 3">
    <name type="scientific">Marinobacter xestospongiae</name>
    <dbReference type="NCBI Taxonomy" id="994319"/>
    <lineage>
        <taxon>Bacteria</taxon>
        <taxon>Pseudomonadati</taxon>
        <taxon>Pseudomonadota</taxon>
        <taxon>Gammaproteobacteria</taxon>
        <taxon>Pseudomonadales</taxon>
        <taxon>Marinobacteraceae</taxon>
        <taxon>Marinobacter</taxon>
    </lineage>
</organism>
<dbReference type="SUPFAM" id="SSF82714">
    <property type="entry name" value="Multidrug efflux transporter AcrB TolC docking domain, DN and DC subdomains"/>
    <property type="match status" value="2"/>
</dbReference>
<feature type="transmembrane region" description="Helical" evidence="1">
    <location>
        <begin position="919"/>
        <end position="940"/>
    </location>
</feature>
<dbReference type="InterPro" id="IPR027463">
    <property type="entry name" value="AcrB_DN_DC_subdom"/>
</dbReference>
<keyword evidence="1" id="KW-1133">Transmembrane helix</keyword>
<feature type="transmembrane region" description="Helical" evidence="1">
    <location>
        <begin position="870"/>
        <end position="886"/>
    </location>
</feature>
<dbReference type="SUPFAM" id="SSF82693">
    <property type="entry name" value="Multidrug efflux transporter AcrB pore domain, PN1, PN2, PC1 and PC2 subdomains"/>
    <property type="match status" value="2"/>
</dbReference>
<keyword evidence="1" id="KW-0812">Transmembrane</keyword>
<dbReference type="PANTHER" id="PTHR32063">
    <property type="match status" value="1"/>
</dbReference>
<feature type="transmembrane region" description="Helical" evidence="1">
    <location>
        <begin position="456"/>
        <end position="475"/>
    </location>
</feature>